<reference evidence="1 2" key="1">
    <citation type="submission" date="2022-06" db="EMBL/GenBank/DDBJ databases">
        <title>Sequencing the genomes of 1000 actinobacteria strains.</title>
        <authorList>
            <person name="Klenk H.-P."/>
        </authorList>
    </citation>
    <scope>NUCLEOTIDE SEQUENCE [LARGE SCALE GENOMIC DNA]</scope>
    <source>
        <strain evidence="1 2">DSM 41656</strain>
    </source>
</reference>
<proteinExistence type="predicted"/>
<dbReference type="Proteomes" id="UP001206483">
    <property type="component" value="Unassembled WGS sequence"/>
</dbReference>
<sequence>MIDTDVLATVQLAAMVCVCGAARTSCPDCTGTGYQPHTRPRTDCPTCLGIGASRSHDWECPGLHVTLGAGGPHG</sequence>
<name>A0ABT1IVQ0_9ACTN</name>
<dbReference type="RefSeq" id="WP_253795924.1">
    <property type="nucleotide sequence ID" value="NZ_BAAAUB010000061.1"/>
</dbReference>
<protein>
    <submittedName>
        <fullName evidence="1">DnaJ-class molecular chaperone</fullName>
    </submittedName>
</protein>
<dbReference type="EMBL" id="JAMZDX010000002">
    <property type="protein sequence ID" value="MCP2308986.1"/>
    <property type="molecule type" value="Genomic_DNA"/>
</dbReference>
<evidence type="ECO:0000313" key="1">
    <source>
        <dbReference type="EMBL" id="MCP2308986.1"/>
    </source>
</evidence>
<evidence type="ECO:0000313" key="2">
    <source>
        <dbReference type="Proteomes" id="UP001206483"/>
    </source>
</evidence>
<gene>
    <name evidence="1" type="ORF">FHR36_002110</name>
</gene>
<keyword evidence="2" id="KW-1185">Reference proteome</keyword>
<comment type="caution">
    <text evidence="1">The sequence shown here is derived from an EMBL/GenBank/DDBJ whole genome shotgun (WGS) entry which is preliminary data.</text>
</comment>
<organism evidence="1 2">
    <name type="scientific">Kitasatospora paracochleata</name>
    <dbReference type="NCBI Taxonomy" id="58354"/>
    <lineage>
        <taxon>Bacteria</taxon>
        <taxon>Bacillati</taxon>
        <taxon>Actinomycetota</taxon>
        <taxon>Actinomycetes</taxon>
        <taxon>Kitasatosporales</taxon>
        <taxon>Streptomycetaceae</taxon>
        <taxon>Kitasatospora</taxon>
    </lineage>
</organism>
<accession>A0ABT1IVQ0</accession>